<organism evidence="1 2">
    <name type="scientific">Haloferula sargassicola</name>
    <dbReference type="NCBI Taxonomy" id="490096"/>
    <lineage>
        <taxon>Bacteria</taxon>
        <taxon>Pseudomonadati</taxon>
        <taxon>Verrucomicrobiota</taxon>
        <taxon>Verrucomicrobiia</taxon>
        <taxon>Verrucomicrobiales</taxon>
        <taxon>Verrucomicrobiaceae</taxon>
        <taxon>Haloferula</taxon>
    </lineage>
</organism>
<dbReference type="NCBIfam" id="NF040466">
    <property type="entry name" value="ydjY_domain"/>
    <property type="match status" value="1"/>
</dbReference>
<dbReference type="RefSeq" id="WP_353568209.1">
    <property type="nucleotide sequence ID" value="NZ_BAABRI010000020.1"/>
</dbReference>
<proteinExistence type="predicted"/>
<gene>
    <name evidence="1" type="ORF">Hsar01_03351</name>
</gene>
<evidence type="ECO:0000313" key="2">
    <source>
        <dbReference type="Proteomes" id="UP001476282"/>
    </source>
</evidence>
<dbReference type="EMBL" id="BAABRI010000020">
    <property type="protein sequence ID" value="GAA5484111.1"/>
    <property type="molecule type" value="Genomic_DNA"/>
</dbReference>
<keyword evidence="2" id="KW-1185">Reference proteome</keyword>
<name>A0ABP9UUQ0_9BACT</name>
<evidence type="ECO:0008006" key="3">
    <source>
        <dbReference type="Google" id="ProtNLM"/>
    </source>
</evidence>
<evidence type="ECO:0000313" key="1">
    <source>
        <dbReference type="EMBL" id="GAA5484111.1"/>
    </source>
</evidence>
<sequence>MKPGLTFVSCLLPVLLHAQEAPDRAPVEPKTLPAPDQTVAPAEPAIEKLPDGRMKLGRIEFDPETRSIRFPAWVNQKEGLLEFLIVHKNGKVHESLLATEISAVNLNIALKLLHYKASRELYQKVKDDGSLSSEFESATDEEKTGSRLKILLQAGTGEPVPANEWISHLPTEKTMPADPWIYGGSFINQGRFMAESSGDLFAIFLSNSSLVNFSGKDNLDDEVWLPHPTRVPELETPVTVIIQPYDS</sequence>
<comment type="caution">
    <text evidence="1">The sequence shown here is derived from an EMBL/GenBank/DDBJ whole genome shotgun (WGS) entry which is preliminary data.</text>
</comment>
<reference evidence="1 2" key="1">
    <citation type="submission" date="2024-02" db="EMBL/GenBank/DDBJ databases">
        <title>Haloferula sargassicola NBRC 104335.</title>
        <authorList>
            <person name="Ichikawa N."/>
            <person name="Katano-Makiyama Y."/>
            <person name="Hidaka K."/>
        </authorList>
    </citation>
    <scope>NUCLEOTIDE SEQUENCE [LARGE SCALE GENOMIC DNA]</scope>
    <source>
        <strain evidence="1 2">NBRC 104335</strain>
    </source>
</reference>
<protein>
    <recommendedName>
        <fullName evidence="3">Secreted protein</fullName>
    </recommendedName>
</protein>
<dbReference type="Proteomes" id="UP001476282">
    <property type="component" value="Unassembled WGS sequence"/>
</dbReference>
<dbReference type="InterPro" id="IPR047750">
    <property type="entry name" value="YdjY-like"/>
</dbReference>
<accession>A0ABP9UUQ0</accession>